<comment type="caution">
    <text evidence="2">The sequence shown here is derived from an EMBL/GenBank/DDBJ whole genome shotgun (WGS) entry which is preliminary data.</text>
</comment>
<feature type="compositionally biased region" description="Polar residues" evidence="1">
    <location>
        <begin position="151"/>
        <end position="174"/>
    </location>
</feature>
<feature type="region of interest" description="Disordered" evidence="1">
    <location>
        <begin position="143"/>
        <end position="174"/>
    </location>
</feature>
<protein>
    <submittedName>
        <fullName evidence="2">Uncharacterized protein</fullName>
    </submittedName>
</protein>
<keyword evidence="3" id="KW-1185">Reference proteome</keyword>
<dbReference type="Proteomes" id="UP001175211">
    <property type="component" value="Unassembled WGS sequence"/>
</dbReference>
<dbReference type="GeneID" id="85354009"/>
<accession>A0AA39MKK6</accession>
<name>A0AA39MKK6_ARMTA</name>
<organism evidence="2 3">
    <name type="scientific">Armillaria tabescens</name>
    <name type="common">Ringless honey mushroom</name>
    <name type="synonym">Agaricus tabescens</name>
    <dbReference type="NCBI Taxonomy" id="1929756"/>
    <lineage>
        <taxon>Eukaryota</taxon>
        <taxon>Fungi</taxon>
        <taxon>Dikarya</taxon>
        <taxon>Basidiomycota</taxon>
        <taxon>Agaricomycotina</taxon>
        <taxon>Agaricomycetes</taxon>
        <taxon>Agaricomycetidae</taxon>
        <taxon>Agaricales</taxon>
        <taxon>Marasmiineae</taxon>
        <taxon>Physalacriaceae</taxon>
        <taxon>Desarmillaria</taxon>
    </lineage>
</organism>
<proteinExistence type="predicted"/>
<dbReference type="EMBL" id="JAUEPS010000104">
    <property type="protein sequence ID" value="KAK0437747.1"/>
    <property type="molecule type" value="Genomic_DNA"/>
</dbReference>
<evidence type="ECO:0000313" key="2">
    <source>
        <dbReference type="EMBL" id="KAK0437747.1"/>
    </source>
</evidence>
<sequence length="215" mass="23850">MDKRHCLFTKRLYDLAIELLNLPSEWDKRTYYLKIFAGEDYKKTNTYKVKKKECGTTPTPKWTIDLDLSHINEPERFQVDVYCRRGKGESQCLGLCGASIWDILIGETDIIVVSISSNSSCPNVALKIFRKGPTAEHSLIAQSAGEDQDTDMSAATQSGIPGSQQTSDLSGSQLMATSATSVEDHCATAGRVVEETTKPIEPSERISKLIDVWIL</sequence>
<evidence type="ECO:0000256" key="1">
    <source>
        <dbReference type="SAM" id="MobiDB-lite"/>
    </source>
</evidence>
<gene>
    <name evidence="2" type="ORF">EV420DRAFT_1486913</name>
</gene>
<evidence type="ECO:0000313" key="3">
    <source>
        <dbReference type="Proteomes" id="UP001175211"/>
    </source>
</evidence>
<dbReference type="AlphaFoldDB" id="A0AA39MKK6"/>
<dbReference type="RefSeq" id="XP_060322691.1">
    <property type="nucleotide sequence ID" value="XM_060470461.1"/>
</dbReference>
<reference evidence="2" key="1">
    <citation type="submission" date="2023-06" db="EMBL/GenBank/DDBJ databases">
        <authorList>
            <consortium name="Lawrence Berkeley National Laboratory"/>
            <person name="Ahrendt S."/>
            <person name="Sahu N."/>
            <person name="Indic B."/>
            <person name="Wong-Bajracharya J."/>
            <person name="Merenyi Z."/>
            <person name="Ke H.-M."/>
            <person name="Monk M."/>
            <person name="Kocsube S."/>
            <person name="Drula E."/>
            <person name="Lipzen A."/>
            <person name="Balint B."/>
            <person name="Henrissat B."/>
            <person name="Andreopoulos B."/>
            <person name="Martin F.M."/>
            <person name="Harder C.B."/>
            <person name="Rigling D."/>
            <person name="Ford K.L."/>
            <person name="Foster G.D."/>
            <person name="Pangilinan J."/>
            <person name="Papanicolaou A."/>
            <person name="Barry K."/>
            <person name="LaButti K."/>
            <person name="Viragh M."/>
            <person name="Koriabine M."/>
            <person name="Yan M."/>
            <person name="Riley R."/>
            <person name="Champramary S."/>
            <person name="Plett K.L."/>
            <person name="Tsai I.J."/>
            <person name="Slot J."/>
            <person name="Sipos G."/>
            <person name="Plett J."/>
            <person name="Nagy L.G."/>
            <person name="Grigoriev I.V."/>
        </authorList>
    </citation>
    <scope>NUCLEOTIDE SEQUENCE</scope>
    <source>
        <strain evidence="2">CCBAS 213</strain>
    </source>
</reference>